<evidence type="ECO:0000313" key="1">
    <source>
        <dbReference type="EMBL" id="KXT88392.1"/>
    </source>
</evidence>
<dbReference type="Proteomes" id="UP000072653">
    <property type="component" value="Unassembled WGS sequence"/>
</dbReference>
<gene>
    <name evidence="1" type="ORF">SORDD16_00073</name>
</gene>
<name>A0A139PGK7_STROR</name>
<dbReference type="AlphaFoldDB" id="A0A139PGK7"/>
<dbReference type="EMBL" id="LQOB01000010">
    <property type="protein sequence ID" value="KXT88392.1"/>
    <property type="molecule type" value="Genomic_DNA"/>
</dbReference>
<proteinExistence type="predicted"/>
<reference evidence="1 2" key="1">
    <citation type="submission" date="2016-01" db="EMBL/GenBank/DDBJ databases">
        <title>Highly variable Streptococcus oralis are common among viridans streptococci isolated from primates.</title>
        <authorList>
            <person name="Denapaite D."/>
            <person name="Rieger M."/>
            <person name="Koendgen S."/>
            <person name="Brueckner R."/>
            <person name="Ochigava I."/>
            <person name="Kappeler P."/>
            <person name="Maetz-Rensing K."/>
            <person name="Leendertz F."/>
            <person name="Hakenbeck R."/>
        </authorList>
    </citation>
    <scope>NUCLEOTIDE SEQUENCE [LARGE SCALE GENOMIC DNA]</scope>
    <source>
        <strain evidence="1 2">DD16</strain>
    </source>
</reference>
<sequence length="43" mass="5158">MDSEKTKITRNYKESFRMSKRSPKSIEEKLEIVQLYLETGSIY</sequence>
<dbReference type="PATRIC" id="fig|1303.79.peg.85"/>
<comment type="caution">
    <text evidence="1">The sequence shown here is derived from an EMBL/GenBank/DDBJ whole genome shotgun (WGS) entry which is preliminary data.</text>
</comment>
<evidence type="ECO:0000313" key="2">
    <source>
        <dbReference type="Proteomes" id="UP000072653"/>
    </source>
</evidence>
<organism evidence="1 2">
    <name type="scientific">Streptococcus oralis</name>
    <dbReference type="NCBI Taxonomy" id="1303"/>
    <lineage>
        <taxon>Bacteria</taxon>
        <taxon>Bacillati</taxon>
        <taxon>Bacillota</taxon>
        <taxon>Bacilli</taxon>
        <taxon>Lactobacillales</taxon>
        <taxon>Streptococcaceae</taxon>
        <taxon>Streptococcus</taxon>
    </lineage>
</organism>
<protein>
    <submittedName>
        <fullName evidence="1">Uncharacterized protein</fullName>
    </submittedName>
</protein>
<accession>A0A139PGK7</accession>